<feature type="chain" id="PRO_5042840000" description="Pectinesterase inhibitor domain-containing protein" evidence="2">
    <location>
        <begin position="29"/>
        <end position="206"/>
    </location>
</feature>
<comment type="caution">
    <text evidence="4">The sequence shown here is derived from an EMBL/GenBank/DDBJ whole genome shotgun (WGS) entry which is preliminary data.</text>
</comment>
<evidence type="ECO:0000313" key="5">
    <source>
        <dbReference type="Proteomes" id="UP001415857"/>
    </source>
</evidence>
<dbReference type="AlphaFoldDB" id="A0AAP0RGF8"/>
<evidence type="ECO:0000256" key="2">
    <source>
        <dbReference type="SAM" id="SignalP"/>
    </source>
</evidence>
<gene>
    <name evidence="4" type="ORF">L1049_005890</name>
</gene>
<feature type="signal peptide" evidence="2">
    <location>
        <begin position="1"/>
        <end position="28"/>
    </location>
</feature>
<dbReference type="EMBL" id="JBBPBK010000010">
    <property type="protein sequence ID" value="KAK9276358.1"/>
    <property type="molecule type" value="Genomic_DNA"/>
</dbReference>
<keyword evidence="5" id="KW-1185">Reference proteome</keyword>
<dbReference type="CDD" id="cd15798">
    <property type="entry name" value="PMEI-like_3"/>
    <property type="match status" value="1"/>
</dbReference>
<protein>
    <recommendedName>
        <fullName evidence="3">Pectinesterase inhibitor domain-containing protein</fullName>
    </recommendedName>
</protein>
<dbReference type="SUPFAM" id="SSF101148">
    <property type="entry name" value="Plant invertase/pectin methylesterase inhibitor"/>
    <property type="match status" value="1"/>
</dbReference>
<sequence>MGGSTLCHALVTLLILLQFSTYMNSCMATRPIHSINTNSEYIKTSCNATIYPGLCYRSLSVYATKIQTSPKQLARTALSVTLAAARSTSRLMSKLSRSRNLKPREAAAMLDCVEEVSDSVDELQRSIREMGHTGTSNFELQMSDIQTWVSAALTDEDTCMDGFDESPMNGHVKTTVRRHITRVAHLTSNALALINNYASTAKTTSP</sequence>
<accession>A0AAP0RGF8</accession>
<dbReference type="NCBIfam" id="TIGR01614">
    <property type="entry name" value="PME_inhib"/>
    <property type="match status" value="1"/>
</dbReference>
<keyword evidence="1 2" id="KW-0732">Signal</keyword>
<dbReference type="PANTHER" id="PTHR31080">
    <property type="entry name" value="PECTINESTERASE INHIBITOR-LIKE"/>
    <property type="match status" value="1"/>
</dbReference>
<evidence type="ECO:0000256" key="1">
    <source>
        <dbReference type="ARBA" id="ARBA00022729"/>
    </source>
</evidence>
<dbReference type="Pfam" id="PF04043">
    <property type="entry name" value="PMEI"/>
    <property type="match status" value="1"/>
</dbReference>
<dbReference type="GO" id="GO:0046910">
    <property type="term" value="F:pectinesterase inhibitor activity"/>
    <property type="evidence" value="ECO:0007669"/>
    <property type="project" value="UniProtKB-ARBA"/>
</dbReference>
<dbReference type="Gene3D" id="1.20.140.40">
    <property type="entry name" value="Invertase/pectin methylesterase inhibitor family protein"/>
    <property type="match status" value="1"/>
</dbReference>
<dbReference type="Proteomes" id="UP001415857">
    <property type="component" value="Unassembled WGS sequence"/>
</dbReference>
<name>A0AAP0RGF8_LIQFO</name>
<organism evidence="4 5">
    <name type="scientific">Liquidambar formosana</name>
    <name type="common">Formosan gum</name>
    <dbReference type="NCBI Taxonomy" id="63359"/>
    <lineage>
        <taxon>Eukaryota</taxon>
        <taxon>Viridiplantae</taxon>
        <taxon>Streptophyta</taxon>
        <taxon>Embryophyta</taxon>
        <taxon>Tracheophyta</taxon>
        <taxon>Spermatophyta</taxon>
        <taxon>Magnoliopsida</taxon>
        <taxon>eudicotyledons</taxon>
        <taxon>Gunneridae</taxon>
        <taxon>Pentapetalae</taxon>
        <taxon>Saxifragales</taxon>
        <taxon>Altingiaceae</taxon>
        <taxon>Liquidambar</taxon>
    </lineage>
</organism>
<proteinExistence type="predicted"/>
<dbReference type="FunFam" id="1.20.140.40:FF:000005">
    <property type="entry name" value="Pectin methylesterase inhibitor 1"/>
    <property type="match status" value="1"/>
</dbReference>
<evidence type="ECO:0000259" key="3">
    <source>
        <dbReference type="SMART" id="SM00856"/>
    </source>
</evidence>
<feature type="domain" description="Pectinesterase inhibitor" evidence="3">
    <location>
        <begin position="37"/>
        <end position="193"/>
    </location>
</feature>
<dbReference type="SMART" id="SM00856">
    <property type="entry name" value="PMEI"/>
    <property type="match status" value="1"/>
</dbReference>
<evidence type="ECO:0000313" key="4">
    <source>
        <dbReference type="EMBL" id="KAK9276358.1"/>
    </source>
</evidence>
<reference evidence="4 5" key="1">
    <citation type="journal article" date="2024" name="Plant J.">
        <title>Genome sequences and population genomics reveal climatic adaptation and genomic divergence between two closely related sweetgum species.</title>
        <authorList>
            <person name="Xu W.Q."/>
            <person name="Ren C.Q."/>
            <person name="Zhang X.Y."/>
            <person name="Comes H.P."/>
            <person name="Liu X.H."/>
            <person name="Li Y.G."/>
            <person name="Kettle C.J."/>
            <person name="Jalonen R."/>
            <person name="Gaisberger H."/>
            <person name="Ma Y.Z."/>
            <person name="Qiu Y.X."/>
        </authorList>
    </citation>
    <scope>NUCLEOTIDE SEQUENCE [LARGE SCALE GENOMIC DNA]</scope>
    <source>
        <strain evidence="4">Hangzhou</strain>
    </source>
</reference>
<dbReference type="InterPro" id="IPR006501">
    <property type="entry name" value="Pectinesterase_inhib_dom"/>
</dbReference>
<dbReference type="InterPro" id="IPR035513">
    <property type="entry name" value="Invertase/methylesterase_inhib"/>
</dbReference>
<dbReference type="PANTHER" id="PTHR31080:SF118">
    <property type="entry name" value="PECTINESTERASE INHIBITOR 10"/>
    <property type="match status" value="1"/>
</dbReference>
<dbReference type="InterPro" id="IPR051955">
    <property type="entry name" value="PME_Inhibitor"/>
</dbReference>